<dbReference type="AlphaFoldDB" id="A0A9X6NB20"/>
<evidence type="ECO:0000256" key="1">
    <source>
        <dbReference type="SAM" id="SignalP"/>
    </source>
</evidence>
<proteinExistence type="predicted"/>
<protein>
    <submittedName>
        <fullName evidence="2">Uncharacterized protein</fullName>
    </submittedName>
</protein>
<gene>
    <name evidence="2" type="ORF">BV898_15456</name>
</gene>
<comment type="caution">
    <text evidence="2">The sequence shown here is derived from an EMBL/GenBank/DDBJ whole genome shotgun (WGS) entry which is preliminary data.</text>
</comment>
<name>A0A9X6NB20_HYPEX</name>
<dbReference type="EMBL" id="MTYJ01000209">
    <property type="protein sequence ID" value="OWA50955.1"/>
    <property type="molecule type" value="Genomic_DNA"/>
</dbReference>
<evidence type="ECO:0000313" key="2">
    <source>
        <dbReference type="EMBL" id="OWA50955.1"/>
    </source>
</evidence>
<keyword evidence="1" id="KW-0732">Signal</keyword>
<organism evidence="2 3">
    <name type="scientific">Hypsibius exemplaris</name>
    <name type="common">Freshwater tardigrade</name>
    <dbReference type="NCBI Taxonomy" id="2072580"/>
    <lineage>
        <taxon>Eukaryota</taxon>
        <taxon>Metazoa</taxon>
        <taxon>Ecdysozoa</taxon>
        <taxon>Tardigrada</taxon>
        <taxon>Eutardigrada</taxon>
        <taxon>Parachela</taxon>
        <taxon>Hypsibioidea</taxon>
        <taxon>Hypsibiidae</taxon>
        <taxon>Hypsibius</taxon>
    </lineage>
</organism>
<evidence type="ECO:0000313" key="3">
    <source>
        <dbReference type="Proteomes" id="UP000192578"/>
    </source>
</evidence>
<accession>A0A9X6NB20</accession>
<dbReference type="Proteomes" id="UP000192578">
    <property type="component" value="Unassembled WGS sequence"/>
</dbReference>
<keyword evidence="3" id="KW-1185">Reference proteome</keyword>
<feature type="chain" id="PRO_5040783072" evidence="1">
    <location>
        <begin position="21"/>
        <end position="86"/>
    </location>
</feature>
<sequence length="86" mass="8854">MKVFIAVLLVAVVAVIATSAQIEGQDACPTCPECAKGPITDARTVALNKEIDAARSRINTIQLAEGEGCPKCVSCAPAGLSLEPED</sequence>
<feature type="signal peptide" evidence="1">
    <location>
        <begin position="1"/>
        <end position="20"/>
    </location>
</feature>
<reference evidence="3" key="1">
    <citation type="submission" date="2017-01" db="EMBL/GenBank/DDBJ databases">
        <title>Comparative genomics of anhydrobiosis in the tardigrade Hypsibius dujardini.</title>
        <authorList>
            <person name="Yoshida Y."/>
            <person name="Koutsovoulos G."/>
            <person name="Laetsch D."/>
            <person name="Stevens L."/>
            <person name="Kumar S."/>
            <person name="Horikawa D."/>
            <person name="Ishino K."/>
            <person name="Komine S."/>
            <person name="Tomita M."/>
            <person name="Blaxter M."/>
            <person name="Arakawa K."/>
        </authorList>
    </citation>
    <scope>NUCLEOTIDE SEQUENCE [LARGE SCALE GENOMIC DNA]</scope>
    <source>
        <strain evidence="3">Z151</strain>
    </source>
</reference>